<evidence type="ECO:0000256" key="2">
    <source>
        <dbReference type="ARBA" id="ARBA00017228"/>
    </source>
</evidence>
<dbReference type="PANTHER" id="PTHR13932:SF5">
    <property type="entry name" value="RADICAL S-ADENOSYL METHIONINE DOMAIN-CONTAINING PROTEIN 1, MITOCHONDRIAL"/>
    <property type="match status" value="1"/>
</dbReference>
<dbReference type="SFLD" id="SFLDG01082">
    <property type="entry name" value="B12-binding_domain_containing"/>
    <property type="match status" value="1"/>
</dbReference>
<dbReference type="GO" id="GO:0006779">
    <property type="term" value="P:porphyrin-containing compound biosynthetic process"/>
    <property type="evidence" value="ECO:0007669"/>
    <property type="project" value="InterPro"/>
</dbReference>
<dbReference type="GO" id="GO:0004109">
    <property type="term" value="F:coproporphyrinogen oxidase activity"/>
    <property type="evidence" value="ECO:0007669"/>
    <property type="project" value="InterPro"/>
</dbReference>
<organism evidence="5 6">
    <name type="scientific">Auritidibacter ignavus</name>
    <dbReference type="NCBI Taxonomy" id="678932"/>
    <lineage>
        <taxon>Bacteria</taxon>
        <taxon>Bacillati</taxon>
        <taxon>Actinomycetota</taxon>
        <taxon>Actinomycetes</taxon>
        <taxon>Micrococcales</taxon>
        <taxon>Micrococcaceae</taxon>
        <taxon>Auritidibacter</taxon>
    </lineage>
</organism>
<dbReference type="PROSITE" id="PS51918">
    <property type="entry name" value="RADICAL_SAM"/>
    <property type="match status" value="1"/>
</dbReference>
<keyword evidence="3" id="KW-0479">Metal-binding</keyword>
<dbReference type="EMBL" id="CP122566">
    <property type="protein sequence ID" value="WGH94471.1"/>
    <property type="molecule type" value="Genomic_DNA"/>
</dbReference>
<dbReference type="InterPro" id="IPR007197">
    <property type="entry name" value="rSAM"/>
</dbReference>
<dbReference type="SUPFAM" id="SSF102114">
    <property type="entry name" value="Radical SAM enzymes"/>
    <property type="match status" value="1"/>
</dbReference>
<dbReference type="SMART" id="SM00729">
    <property type="entry name" value="Elp3"/>
    <property type="match status" value="1"/>
</dbReference>
<keyword evidence="3" id="KW-0143">Chaperone</keyword>
<dbReference type="AlphaFoldDB" id="A0AAJ6DDQ1"/>
<keyword evidence="3" id="KW-0949">S-adenosyl-L-methionine</keyword>
<evidence type="ECO:0000256" key="1">
    <source>
        <dbReference type="ARBA" id="ARBA00006100"/>
    </source>
</evidence>
<comment type="similarity">
    <text evidence="1">Belongs to the anaerobic coproporphyrinogen-III oxidase family. HemW subfamily.</text>
</comment>
<name>A0AAJ6DDQ1_9MICC</name>
<dbReference type="Pfam" id="PF04055">
    <property type="entry name" value="Radical_SAM"/>
    <property type="match status" value="1"/>
</dbReference>
<dbReference type="NCBIfam" id="TIGR00539">
    <property type="entry name" value="hemN_rel"/>
    <property type="match status" value="1"/>
</dbReference>
<evidence type="ECO:0000313" key="6">
    <source>
        <dbReference type="Proteomes" id="UP001224674"/>
    </source>
</evidence>
<dbReference type="InterPro" id="IPR058240">
    <property type="entry name" value="rSAM_sf"/>
</dbReference>
<dbReference type="InterPro" id="IPR004559">
    <property type="entry name" value="HemW-like"/>
</dbReference>
<keyword evidence="3" id="KW-0349">Heme</keyword>
<comment type="function">
    <text evidence="3">Probably acts as a heme chaperone, transferring heme to an unknown acceptor. Binds one molecule of heme per monomer, possibly covalently. Binds 1 [4Fe-4S] cluster. The cluster is coordinated with 3 cysteines and an exchangeable S-adenosyl-L-methionine.</text>
</comment>
<comment type="subcellular location">
    <subcellularLocation>
        <location evidence="3">Cytoplasm</location>
    </subcellularLocation>
</comment>
<accession>A0AAJ6DDQ1</accession>
<dbReference type="SFLD" id="SFLDS00029">
    <property type="entry name" value="Radical_SAM"/>
    <property type="match status" value="1"/>
</dbReference>
<evidence type="ECO:0000259" key="4">
    <source>
        <dbReference type="PROSITE" id="PS51918"/>
    </source>
</evidence>
<evidence type="ECO:0000256" key="3">
    <source>
        <dbReference type="RuleBase" id="RU364116"/>
    </source>
</evidence>
<dbReference type="SFLD" id="SFLDG01065">
    <property type="entry name" value="anaerobic_coproporphyrinogen-I"/>
    <property type="match status" value="1"/>
</dbReference>
<feature type="domain" description="Radical SAM core" evidence="4">
    <location>
        <begin position="16"/>
        <end position="260"/>
    </location>
</feature>
<keyword evidence="3" id="KW-0004">4Fe-4S</keyword>
<protein>
    <recommendedName>
        <fullName evidence="2 3">Heme chaperone HemW</fullName>
    </recommendedName>
</protein>
<dbReference type="CDD" id="cd01335">
    <property type="entry name" value="Radical_SAM"/>
    <property type="match status" value="1"/>
</dbReference>
<dbReference type="GO" id="GO:0051539">
    <property type="term" value="F:4 iron, 4 sulfur cluster binding"/>
    <property type="evidence" value="ECO:0007669"/>
    <property type="project" value="UniProtKB-UniRule"/>
</dbReference>
<dbReference type="InterPro" id="IPR006638">
    <property type="entry name" value="Elp3/MiaA/NifB-like_rSAM"/>
</dbReference>
<evidence type="ECO:0000313" key="5">
    <source>
        <dbReference type="EMBL" id="WGH94471.1"/>
    </source>
</evidence>
<dbReference type="SFLD" id="SFLDF00562">
    <property type="entry name" value="HemN-like__clustered_with_heat"/>
    <property type="match status" value="1"/>
</dbReference>
<keyword evidence="6" id="KW-1185">Reference proteome</keyword>
<gene>
    <name evidence="5" type="primary">hemW</name>
    <name evidence="5" type="ORF">QDX21_02950</name>
</gene>
<reference evidence="5 6" key="1">
    <citation type="submission" date="2023-03" db="EMBL/GenBank/DDBJ databases">
        <title>Complete genome sequences of several Auritidibacter ignavus strains isolated from ear infections.</title>
        <authorList>
            <person name="Baehr T."/>
            <person name="Baumhoegger A.M."/>
        </authorList>
    </citation>
    <scope>NUCLEOTIDE SEQUENCE [LARGE SCALE GENOMIC DNA]</scope>
    <source>
        <strain evidence="5 6">BABAE-6</strain>
    </source>
</reference>
<keyword evidence="3" id="KW-0963">Cytoplasm</keyword>
<dbReference type="Proteomes" id="UP001224674">
    <property type="component" value="Chromosome"/>
</dbReference>
<dbReference type="InterPro" id="IPR034505">
    <property type="entry name" value="Coproporphyrinogen-III_oxidase"/>
</dbReference>
<dbReference type="InterPro" id="IPR023404">
    <property type="entry name" value="rSAM_horseshoe"/>
</dbReference>
<keyword evidence="3" id="KW-0408">Iron</keyword>
<proteinExistence type="inferred from homology"/>
<dbReference type="PANTHER" id="PTHR13932">
    <property type="entry name" value="COPROPORPHYRINIGEN III OXIDASE"/>
    <property type="match status" value="1"/>
</dbReference>
<dbReference type="Gene3D" id="3.80.30.20">
    <property type="entry name" value="tm_1862 like domain"/>
    <property type="match status" value="1"/>
</dbReference>
<dbReference type="GO" id="GO:0046872">
    <property type="term" value="F:metal ion binding"/>
    <property type="evidence" value="ECO:0007669"/>
    <property type="project" value="UniProtKB-UniRule"/>
</dbReference>
<dbReference type="GO" id="GO:0005737">
    <property type="term" value="C:cytoplasm"/>
    <property type="evidence" value="ECO:0007669"/>
    <property type="project" value="UniProtKB-SubCell"/>
</dbReference>
<sequence>MFPADVGQRISESLTAGTPRTFSLYVHIPFCTVRCGYCDFNTYTATDFGPGASHDTYATTVLQELEMARERMDASGIPNRPIHTVYFGGGTPTLLPATDLVRIVERARALFGIKPQAEITTEANPDTVTEDSIAELAEGGFTRLSLGMQSAVGHVLKVLDRSHTPANIPPAVTWAKQAGLEVSLDLIFGTPGESLADWQHSLEVAIEQAPEHLSAYGLIVEQGTKLAAQIRRGTYPDTDGDDQADKYVIAEELLGQAGYRWYEISNWAHDPEGTGVHRAEHNLAYWRNQDWWGAGPGAHSHLAGIRWWNAKHPLAYAQRLSSGVPAAVGMEQPDEAERHLENIMLGIRLSEGLAISELSPTEQEQIPELLRQGLLEPGAVKRGRLVPTLHGRLLGDAITRQLADI</sequence>
<keyword evidence="3" id="KW-0411">Iron-sulfur</keyword>